<feature type="region of interest" description="Disordered" evidence="24">
    <location>
        <begin position="153"/>
        <end position="251"/>
    </location>
</feature>
<evidence type="ECO:0000256" key="7">
    <source>
        <dbReference type="ARBA" id="ARBA00022448"/>
    </source>
</evidence>
<feature type="binding site" evidence="20">
    <location>
        <position position="494"/>
    </location>
    <ligand>
        <name>GTP</name>
        <dbReference type="ChEBI" id="CHEBI:37565"/>
    </ligand>
</feature>
<dbReference type="InterPro" id="IPR005225">
    <property type="entry name" value="Small_GTP-bd"/>
</dbReference>
<evidence type="ECO:0000256" key="20">
    <source>
        <dbReference type="PIRSR" id="PIRSR606687-2"/>
    </source>
</evidence>
<dbReference type="Pfam" id="PF22799">
    <property type="entry name" value="PIR1-like_C"/>
    <property type="match status" value="1"/>
</dbReference>
<feature type="binding site" evidence="22">
    <location>
        <position position="356"/>
    </location>
    <ligand>
        <name>Mg(2+)</name>
        <dbReference type="ChEBI" id="CHEBI:18420"/>
    </ligand>
</feature>
<dbReference type="GO" id="GO:0012507">
    <property type="term" value="C:ER to Golgi transport vesicle membrane"/>
    <property type="evidence" value="ECO:0007669"/>
    <property type="project" value="UniProtKB-SubCell"/>
</dbReference>
<keyword evidence="10" id="KW-0378">Hydrolase</keyword>
<dbReference type="PROSITE" id="PS50256">
    <property type="entry name" value="PIR_REPEAT_2"/>
    <property type="match status" value="5"/>
</dbReference>
<feature type="region of interest" description="Disordered" evidence="24">
    <location>
        <begin position="280"/>
        <end position="308"/>
    </location>
</feature>
<dbReference type="CDD" id="cd00879">
    <property type="entry name" value="Sar1"/>
    <property type="match status" value="1"/>
</dbReference>
<keyword evidence="16" id="KW-0472">Membrane</keyword>
<dbReference type="EMBL" id="RZGK01000006">
    <property type="protein sequence ID" value="KAF9698275.1"/>
    <property type="molecule type" value="Genomic_DNA"/>
</dbReference>
<dbReference type="PANTHER" id="PTHR45684">
    <property type="entry name" value="RE74312P"/>
    <property type="match status" value="1"/>
</dbReference>
<protein>
    <recommendedName>
        <fullName evidence="6">Small COPII coat GTPase SAR1</fullName>
    </recommendedName>
    <alternativeName>
        <fullName evidence="5">Small COPII coat GTPase sar1</fullName>
    </alternativeName>
</protein>
<feature type="signal peptide" evidence="25">
    <location>
        <begin position="1"/>
        <end position="21"/>
    </location>
</feature>
<evidence type="ECO:0000256" key="9">
    <source>
        <dbReference type="ARBA" id="ARBA00022741"/>
    </source>
</evidence>
<dbReference type="GO" id="GO:0003924">
    <property type="term" value="F:GTPase activity"/>
    <property type="evidence" value="ECO:0007669"/>
    <property type="project" value="InterPro"/>
</dbReference>
<dbReference type="PROSITE" id="PS51257">
    <property type="entry name" value="PROKAR_LIPOPROTEIN"/>
    <property type="match status" value="1"/>
</dbReference>
<dbReference type="InterPro" id="IPR027417">
    <property type="entry name" value="P-loop_NTPase"/>
</dbReference>
<evidence type="ECO:0000256" key="13">
    <source>
        <dbReference type="ARBA" id="ARBA00022927"/>
    </source>
</evidence>
<feature type="binding site" evidence="22">
    <location>
        <position position="373"/>
    </location>
    <ligand>
        <name>Mg(2+)</name>
        <dbReference type="ChEBI" id="CHEBI:18420"/>
    </ligand>
</feature>
<feature type="binding site" evidence="20">
    <location>
        <position position="454"/>
    </location>
    <ligand>
        <name>GTP</name>
        <dbReference type="ChEBI" id="CHEBI:37565"/>
    </ligand>
</feature>
<feature type="compositionally biased region" description="Polar residues" evidence="24">
    <location>
        <begin position="175"/>
        <end position="203"/>
    </location>
</feature>
<keyword evidence="19" id="KW-0479">Metal-binding</keyword>
<feature type="chain" id="PRO_5034262238" description="Small COPII coat GTPase SAR1" evidence="25">
    <location>
        <begin position="22"/>
        <end position="511"/>
    </location>
</feature>
<keyword evidence="14 23" id="KW-0333">Golgi apparatus</keyword>
<evidence type="ECO:0000256" key="2">
    <source>
        <dbReference type="ARBA" id="ARBA00004299"/>
    </source>
</evidence>
<dbReference type="InterPro" id="IPR054508">
    <property type="entry name" value="PIR1-like_C"/>
</dbReference>
<evidence type="ECO:0000256" key="18">
    <source>
        <dbReference type="ARBA" id="ARBA00048548"/>
    </source>
</evidence>
<evidence type="ECO:0000256" key="12">
    <source>
        <dbReference type="ARBA" id="ARBA00022892"/>
    </source>
</evidence>
<dbReference type="PROSITE" id="PS51422">
    <property type="entry name" value="SAR1"/>
    <property type="match status" value="1"/>
</dbReference>
<feature type="binding site" evidence="20">
    <location>
        <position position="357"/>
    </location>
    <ligand>
        <name>GTP</name>
        <dbReference type="ChEBI" id="CHEBI:37565"/>
    </ligand>
</feature>
<feature type="compositionally biased region" description="Low complexity" evidence="24">
    <location>
        <begin position="164"/>
        <end position="174"/>
    </location>
</feature>
<evidence type="ECO:0000256" key="14">
    <source>
        <dbReference type="ARBA" id="ARBA00023034"/>
    </source>
</evidence>
<feature type="compositionally biased region" description="Polar residues" evidence="24">
    <location>
        <begin position="291"/>
        <end position="308"/>
    </location>
</feature>
<name>A0A8H7MKH6_9PLEO</name>
<dbReference type="SMART" id="SM00178">
    <property type="entry name" value="SAR"/>
    <property type="match status" value="1"/>
</dbReference>
<organism evidence="27 28">
    <name type="scientific">Ascochyta lentis</name>
    <dbReference type="NCBI Taxonomy" id="205686"/>
    <lineage>
        <taxon>Eukaryota</taxon>
        <taxon>Fungi</taxon>
        <taxon>Dikarya</taxon>
        <taxon>Ascomycota</taxon>
        <taxon>Pezizomycotina</taxon>
        <taxon>Dothideomycetes</taxon>
        <taxon>Pleosporomycetidae</taxon>
        <taxon>Pleosporales</taxon>
        <taxon>Pleosporineae</taxon>
        <taxon>Didymellaceae</taxon>
        <taxon>Ascochyta</taxon>
    </lineage>
</organism>
<keyword evidence="12 23" id="KW-0931">ER-Golgi transport</keyword>
<evidence type="ECO:0000313" key="27">
    <source>
        <dbReference type="EMBL" id="KAF9698275.1"/>
    </source>
</evidence>
<comment type="catalytic activity">
    <reaction evidence="18">
        <text>GTP + H2O = GDP + phosphate + H(+)</text>
        <dbReference type="Rhea" id="RHEA:19669"/>
        <dbReference type="ChEBI" id="CHEBI:15377"/>
        <dbReference type="ChEBI" id="CHEBI:15378"/>
        <dbReference type="ChEBI" id="CHEBI:37565"/>
        <dbReference type="ChEBI" id="CHEBI:43474"/>
        <dbReference type="ChEBI" id="CHEBI:58189"/>
    </reaction>
</comment>
<evidence type="ECO:0000256" key="10">
    <source>
        <dbReference type="ARBA" id="ARBA00022801"/>
    </source>
</evidence>
<dbReference type="SUPFAM" id="SSF52540">
    <property type="entry name" value="P-loop containing nucleoside triphosphate hydrolases"/>
    <property type="match status" value="1"/>
</dbReference>
<evidence type="ECO:0000256" key="25">
    <source>
        <dbReference type="SAM" id="SignalP"/>
    </source>
</evidence>
<evidence type="ECO:0000256" key="1">
    <source>
        <dbReference type="ARBA" id="ARBA00004255"/>
    </source>
</evidence>
<feature type="binding site" evidence="20">
    <location>
        <position position="352"/>
    </location>
    <ligand>
        <name>GTP</name>
        <dbReference type="ChEBI" id="CHEBI:37565"/>
    </ligand>
</feature>
<feature type="binding site" evidence="20">
    <location>
        <position position="495"/>
    </location>
    <ligand>
        <name>GTP</name>
        <dbReference type="ChEBI" id="CHEBI:37565"/>
    </ligand>
</feature>
<keyword evidence="15 21" id="KW-0342">GTP-binding</keyword>
<evidence type="ECO:0000256" key="23">
    <source>
        <dbReference type="RuleBase" id="RU003926"/>
    </source>
</evidence>
<feature type="domain" description="Cell wall mannoprotein PIR1-like C-terminal" evidence="26">
    <location>
        <begin position="63"/>
        <end position="142"/>
    </location>
</feature>
<reference evidence="27" key="2">
    <citation type="submission" date="2020-09" db="EMBL/GenBank/DDBJ databases">
        <title>Reference genome assembly for Australian Ascochyta lentis isolate Al4.</title>
        <authorList>
            <person name="Lee R.C."/>
            <person name="Farfan-Caceres L.M."/>
            <person name="Debler J.W."/>
            <person name="Williams A.H."/>
            <person name="Henares B.M."/>
        </authorList>
    </citation>
    <scope>NUCLEOTIDE SEQUENCE</scope>
    <source>
        <strain evidence="27">Al4</strain>
    </source>
</reference>
<dbReference type="PROSITE" id="PS00929">
    <property type="entry name" value="PIR_REPEAT_1"/>
    <property type="match status" value="1"/>
</dbReference>
<feature type="binding site" evidence="21">
    <location>
        <begin position="349"/>
        <end position="356"/>
    </location>
    <ligand>
        <name>GTP</name>
        <dbReference type="ChEBI" id="CHEBI:37565"/>
    </ligand>
</feature>
<dbReference type="PRINTS" id="PR00328">
    <property type="entry name" value="SAR1GTPBP"/>
</dbReference>
<keyword evidence="13 23" id="KW-0653">Protein transport</keyword>
<evidence type="ECO:0000256" key="4">
    <source>
        <dbReference type="ARBA" id="ARBA00007507"/>
    </source>
</evidence>
<evidence type="ECO:0000256" key="16">
    <source>
        <dbReference type="ARBA" id="ARBA00023136"/>
    </source>
</evidence>
<comment type="similarity">
    <text evidence="4 23">Belongs to the small GTPase superfamily. SAR1 family.</text>
</comment>
<evidence type="ECO:0000256" key="11">
    <source>
        <dbReference type="ARBA" id="ARBA00022824"/>
    </source>
</evidence>
<dbReference type="Gene3D" id="3.40.50.300">
    <property type="entry name" value="P-loop containing nucleotide triphosphate hydrolases"/>
    <property type="match status" value="1"/>
</dbReference>
<gene>
    <name evidence="27" type="ORF">EKO04_003813</name>
</gene>
<keyword evidence="9 20" id="KW-0547">Nucleotide-binding</keyword>
<evidence type="ECO:0000256" key="5">
    <source>
        <dbReference type="ARBA" id="ARBA00019961"/>
    </source>
</evidence>
<dbReference type="GO" id="GO:0046872">
    <property type="term" value="F:metal ion binding"/>
    <property type="evidence" value="ECO:0007669"/>
    <property type="project" value="UniProtKB-KW"/>
</dbReference>
<evidence type="ECO:0000256" key="17">
    <source>
        <dbReference type="ARBA" id="ARBA00023329"/>
    </source>
</evidence>
<keyword evidence="7 23" id="KW-0813">Transport</keyword>
<evidence type="ECO:0000256" key="8">
    <source>
        <dbReference type="ARBA" id="ARBA00022729"/>
    </source>
</evidence>
<feature type="binding site" evidence="20">
    <location>
        <position position="354"/>
    </location>
    <ligand>
        <name>GTP</name>
        <dbReference type="ChEBI" id="CHEBI:37565"/>
    </ligand>
</feature>
<dbReference type="InterPro" id="IPR000420">
    <property type="entry name" value="Yeast_PIR_rpt"/>
</dbReference>
<comment type="caution">
    <text evidence="27">The sequence shown here is derived from an EMBL/GenBank/DDBJ whole genome shotgun (WGS) entry which is preliminary data.</text>
</comment>
<dbReference type="OrthoDB" id="5415592at2759"/>
<dbReference type="Pfam" id="PF00399">
    <property type="entry name" value="PIR"/>
    <property type="match status" value="7"/>
</dbReference>
<feature type="binding site" evidence="20">
    <location>
        <position position="355"/>
    </location>
    <ligand>
        <name>GTP</name>
        <dbReference type="ChEBI" id="CHEBI:37565"/>
    </ligand>
</feature>
<dbReference type="InterPro" id="IPR006689">
    <property type="entry name" value="Small_GTPase_ARF/SAR"/>
</dbReference>
<keyword evidence="19" id="KW-0460">Magnesium</keyword>
<keyword evidence="8 25" id="KW-0732">Signal</keyword>
<sequence>MKSYIALALASAALALPQTSGSSGCPSSASGTFQIQTVNKPSSKRGLEERQLAGALTLTLENGILKDQAGRQGYIAANDQFQFDAPVQAGALQTEGFALCGNNSLALTTGQRPFGATTFWQCLSGDFYNLYADSQGMQCVQIYIQAVNKGSGSASQISDGQPQATTPAASATNAVSQISDGQPQATTPAASVVSQISDGQPQAGTPAPSASMVVSQISDGQPQAGTPAPSATMVVSQISDGQPQADTPAPSATMVVSQISDGQIQATTPAASATNVVSQISDGQPQAPVATGNSTVSRPNATSSQPSEFTGAAASATFGAGAIAAGLLVWEVLASLGLANKHAKLLFLGLDNAGKTTLLHMLKNDRVAVLQPTLHPTSEELSIGNVKFTTFDLGGHAQARRLWRDYFPEVSGIVFLVDAKDHERLQESKAELDALLAMEELKNTPFVILGNKIDHPDAVSEDQLRSELGLYQTTGKGKVPLEGIRPIEVFMCSVVMRQGYGEGIRWLSQYV</sequence>
<dbReference type="FunFam" id="3.40.50.300:FF:000161">
    <property type="entry name" value="Small COPII coat GTPase"/>
    <property type="match status" value="1"/>
</dbReference>
<evidence type="ECO:0000256" key="6">
    <source>
        <dbReference type="ARBA" id="ARBA00021124"/>
    </source>
</evidence>
<dbReference type="GO" id="GO:0000139">
    <property type="term" value="C:Golgi membrane"/>
    <property type="evidence" value="ECO:0007669"/>
    <property type="project" value="UniProtKB-SubCell"/>
</dbReference>
<evidence type="ECO:0000256" key="21">
    <source>
        <dbReference type="PIRSR" id="PIRSR606689-1"/>
    </source>
</evidence>
<evidence type="ECO:0000256" key="19">
    <source>
        <dbReference type="PIRSR" id="PIRSR606687-1"/>
    </source>
</evidence>
<dbReference type="GO" id="GO:0006886">
    <property type="term" value="P:intracellular protein transport"/>
    <property type="evidence" value="ECO:0007669"/>
    <property type="project" value="InterPro"/>
</dbReference>
<comment type="subcellular location">
    <subcellularLocation>
        <location evidence="2">Cytoplasmic vesicle</location>
        <location evidence="2">COPII-coated vesicle membrane</location>
        <topology evidence="2">Peripheral membrane protein</topology>
        <orientation evidence="2">Cytoplasmic side</orientation>
    </subcellularLocation>
    <subcellularLocation>
        <location evidence="3">Endoplasmic reticulum membrane</location>
        <topology evidence="3">Peripheral membrane protein</topology>
        <orientation evidence="3">Cytoplasmic side</orientation>
    </subcellularLocation>
    <subcellularLocation>
        <location evidence="1">Golgi apparatus membrane</location>
        <topology evidence="1">Peripheral membrane protein</topology>
        <orientation evidence="1">Cytoplasmic side</orientation>
    </subcellularLocation>
</comment>
<dbReference type="NCBIfam" id="TIGR00231">
    <property type="entry name" value="small_GTP"/>
    <property type="match status" value="1"/>
</dbReference>
<dbReference type="GO" id="GO:0016192">
    <property type="term" value="P:vesicle-mediated transport"/>
    <property type="evidence" value="ECO:0007669"/>
    <property type="project" value="UniProtKB-KW"/>
</dbReference>
<feature type="binding site" evidence="21">
    <location>
        <position position="395"/>
    </location>
    <ligand>
        <name>GTP</name>
        <dbReference type="ChEBI" id="CHEBI:37565"/>
    </ligand>
</feature>
<dbReference type="InterPro" id="IPR006687">
    <property type="entry name" value="Small_GTPase_SAR1"/>
</dbReference>
<evidence type="ECO:0000313" key="28">
    <source>
        <dbReference type="Proteomes" id="UP000651452"/>
    </source>
</evidence>
<feature type="compositionally biased region" description="Polar residues" evidence="24">
    <location>
        <begin position="212"/>
        <end position="224"/>
    </location>
</feature>
<feature type="compositionally biased region" description="Polar residues" evidence="24">
    <location>
        <begin position="153"/>
        <end position="163"/>
    </location>
</feature>
<dbReference type="Pfam" id="PF00025">
    <property type="entry name" value="Arf"/>
    <property type="match status" value="1"/>
</dbReference>
<dbReference type="GO" id="GO:0005525">
    <property type="term" value="F:GTP binding"/>
    <property type="evidence" value="ECO:0007669"/>
    <property type="project" value="UniProtKB-KW"/>
</dbReference>
<proteinExistence type="inferred from homology"/>
<evidence type="ECO:0000256" key="15">
    <source>
        <dbReference type="ARBA" id="ARBA00023134"/>
    </source>
</evidence>
<accession>A0A8H7MKH6</accession>
<feature type="binding site" evidence="21">
    <location>
        <begin position="451"/>
        <end position="454"/>
    </location>
    <ligand>
        <name>GTP</name>
        <dbReference type="ChEBI" id="CHEBI:37565"/>
    </ligand>
</feature>
<feature type="binding site" evidence="20">
    <location>
        <position position="451"/>
    </location>
    <ligand>
        <name>GTP</name>
        <dbReference type="ChEBI" id="CHEBI:37565"/>
    </ligand>
</feature>
<keyword evidence="17" id="KW-0968">Cytoplasmic vesicle</keyword>
<dbReference type="PROSITE" id="PS51417">
    <property type="entry name" value="ARF"/>
    <property type="match status" value="1"/>
</dbReference>
<evidence type="ECO:0000256" key="22">
    <source>
        <dbReference type="PIRSR" id="PIRSR606689-2"/>
    </source>
</evidence>
<feature type="binding site" evidence="20">
    <location>
        <position position="356"/>
    </location>
    <ligand>
        <name>GTP</name>
        <dbReference type="ChEBI" id="CHEBI:37565"/>
    </ligand>
</feature>
<dbReference type="SMART" id="SM00177">
    <property type="entry name" value="ARF"/>
    <property type="match status" value="1"/>
</dbReference>
<feature type="binding site" evidence="19">
    <location>
        <position position="351"/>
    </location>
    <ligand>
        <name>Mg(2+)</name>
        <dbReference type="ChEBI" id="CHEBI:18420"/>
    </ligand>
</feature>
<feature type="binding site" evidence="20">
    <location>
        <position position="452"/>
    </location>
    <ligand>
        <name>GTP</name>
        <dbReference type="ChEBI" id="CHEBI:37565"/>
    </ligand>
</feature>
<dbReference type="Proteomes" id="UP000651452">
    <property type="component" value="Unassembled WGS sequence"/>
</dbReference>
<keyword evidence="11 23" id="KW-0256">Endoplasmic reticulum</keyword>
<dbReference type="AlphaFoldDB" id="A0A8H7MKH6"/>
<dbReference type="GO" id="GO:0005789">
    <property type="term" value="C:endoplasmic reticulum membrane"/>
    <property type="evidence" value="ECO:0007669"/>
    <property type="project" value="UniProtKB-SubCell"/>
</dbReference>
<evidence type="ECO:0000256" key="3">
    <source>
        <dbReference type="ARBA" id="ARBA00004397"/>
    </source>
</evidence>
<dbReference type="GO" id="GO:0005199">
    <property type="term" value="F:structural constituent of cell wall"/>
    <property type="evidence" value="ECO:0007669"/>
    <property type="project" value="InterPro"/>
</dbReference>
<reference evidence="27" key="1">
    <citation type="submission" date="2018-12" db="EMBL/GenBank/DDBJ databases">
        <authorList>
            <person name="Syme R.A."/>
            <person name="Farfan-Caceres L."/>
            <person name="Lichtenzveig J."/>
        </authorList>
    </citation>
    <scope>NUCLEOTIDE SEQUENCE</scope>
    <source>
        <strain evidence="27">Al4</strain>
    </source>
</reference>
<evidence type="ECO:0000256" key="24">
    <source>
        <dbReference type="SAM" id="MobiDB-lite"/>
    </source>
</evidence>
<feature type="compositionally biased region" description="Polar residues" evidence="24">
    <location>
        <begin position="233"/>
        <end position="245"/>
    </location>
</feature>
<keyword evidence="28" id="KW-1185">Reference proteome</keyword>
<evidence type="ECO:0000259" key="26">
    <source>
        <dbReference type="Pfam" id="PF22799"/>
    </source>
</evidence>